<dbReference type="Proteomes" id="UP001141806">
    <property type="component" value="Unassembled WGS sequence"/>
</dbReference>
<dbReference type="PANTHER" id="PTHR34278:SF1">
    <property type="entry name" value="PROTEIN THI031, PUTATIVE-RELATED"/>
    <property type="match status" value="1"/>
</dbReference>
<dbReference type="EMBL" id="JAMYWD010000004">
    <property type="protein sequence ID" value="KAJ4973148.1"/>
    <property type="molecule type" value="Genomic_DNA"/>
</dbReference>
<proteinExistence type="predicted"/>
<keyword evidence="2" id="KW-1185">Reference proteome</keyword>
<gene>
    <name evidence="1" type="ORF">NE237_006322</name>
</gene>
<dbReference type="PANTHER" id="PTHR34278">
    <property type="entry name" value="PROTEIN THI031, PUTATIVE-RELATED"/>
    <property type="match status" value="1"/>
</dbReference>
<dbReference type="OrthoDB" id="663108at2759"/>
<comment type="caution">
    <text evidence="1">The sequence shown here is derived from an EMBL/GenBank/DDBJ whole genome shotgun (WGS) entry which is preliminary data.</text>
</comment>
<accession>A0A9Q0KM45</accession>
<name>A0A9Q0KM45_9MAGN</name>
<dbReference type="AlphaFoldDB" id="A0A9Q0KM45"/>
<evidence type="ECO:0000313" key="2">
    <source>
        <dbReference type="Proteomes" id="UP001141806"/>
    </source>
</evidence>
<sequence length="141" mass="16378">MRREGRQHGMVKTYVVFQDWIAAIPYYDSTCKVVNKFDPPLTAGEFMKVSSKPTNHSKSLGKCTQKRCWGCRFHPVYKSKDKAKGSHKERYYDLLSSIAWNRVGLNYARLSATTILGQLSNRHDHWDDNYDEDGEEEEGRI</sequence>
<reference evidence="1" key="1">
    <citation type="journal article" date="2023" name="Plant J.">
        <title>The genome of the king protea, Protea cynaroides.</title>
        <authorList>
            <person name="Chang J."/>
            <person name="Duong T.A."/>
            <person name="Schoeman C."/>
            <person name="Ma X."/>
            <person name="Roodt D."/>
            <person name="Barker N."/>
            <person name="Li Z."/>
            <person name="Van de Peer Y."/>
            <person name="Mizrachi E."/>
        </authorList>
    </citation>
    <scope>NUCLEOTIDE SEQUENCE</scope>
    <source>
        <tissue evidence="1">Young leaves</tissue>
    </source>
</reference>
<organism evidence="1 2">
    <name type="scientific">Protea cynaroides</name>
    <dbReference type="NCBI Taxonomy" id="273540"/>
    <lineage>
        <taxon>Eukaryota</taxon>
        <taxon>Viridiplantae</taxon>
        <taxon>Streptophyta</taxon>
        <taxon>Embryophyta</taxon>
        <taxon>Tracheophyta</taxon>
        <taxon>Spermatophyta</taxon>
        <taxon>Magnoliopsida</taxon>
        <taxon>Proteales</taxon>
        <taxon>Proteaceae</taxon>
        <taxon>Protea</taxon>
    </lineage>
</organism>
<protein>
    <submittedName>
        <fullName evidence="1">Uncharacterized protein</fullName>
    </submittedName>
</protein>
<evidence type="ECO:0000313" key="1">
    <source>
        <dbReference type="EMBL" id="KAJ4973148.1"/>
    </source>
</evidence>